<feature type="region of interest" description="Disordered" evidence="1">
    <location>
        <begin position="202"/>
        <end position="223"/>
    </location>
</feature>
<dbReference type="InterPro" id="IPR007848">
    <property type="entry name" value="Small_mtfrase_dom"/>
</dbReference>
<dbReference type="Proteomes" id="UP000054314">
    <property type="component" value="Unassembled WGS sequence"/>
</dbReference>
<dbReference type="GO" id="GO:0003676">
    <property type="term" value="F:nucleic acid binding"/>
    <property type="evidence" value="ECO:0007669"/>
    <property type="project" value="InterPro"/>
</dbReference>
<evidence type="ECO:0000313" key="3">
    <source>
        <dbReference type="EMBL" id="KGM13750.1"/>
    </source>
</evidence>
<dbReference type="GO" id="GO:0008757">
    <property type="term" value="F:S-adenosylmethionine-dependent methyltransferase activity"/>
    <property type="evidence" value="ECO:0007669"/>
    <property type="project" value="UniProtKB-ARBA"/>
</dbReference>
<reference evidence="3 4" key="1">
    <citation type="submission" date="2013-08" db="EMBL/GenBank/DDBJ databases">
        <title>Genome sequencing of Cellulomonas bogoriensis 69B4.</title>
        <authorList>
            <person name="Chen F."/>
            <person name="Li Y."/>
            <person name="Wang G."/>
        </authorList>
    </citation>
    <scope>NUCLEOTIDE SEQUENCE [LARGE SCALE GENOMIC DNA]</scope>
    <source>
        <strain evidence="3 4">69B4</strain>
    </source>
</reference>
<dbReference type="InterPro" id="IPR050320">
    <property type="entry name" value="N5-glutamine_MTase"/>
</dbReference>
<dbReference type="InterPro" id="IPR002052">
    <property type="entry name" value="DNA_methylase_N6_adenine_CS"/>
</dbReference>
<dbReference type="SUPFAM" id="SSF53335">
    <property type="entry name" value="S-adenosyl-L-methionine-dependent methyltransferases"/>
    <property type="match status" value="1"/>
</dbReference>
<organism evidence="3 4">
    <name type="scientific">Cellulomonas bogoriensis 69B4 = DSM 16987</name>
    <dbReference type="NCBI Taxonomy" id="1386082"/>
    <lineage>
        <taxon>Bacteria</taxon>
        <taxon>Bacillati</taxon>
        <taxon>Actinomycetota</taxon>
        <taxon>Actinomycetes</taxon>
        <taxon>Micrococcales</taxon>
        <taxon>Cellulomonadaceae</taxon>
        <taxon>Cellulomonas</taxon>
    </lineage>
</organism>
<dbReference type="GO" id="GO:0008170">
    <property type="term" value="F:N-methyltransferase activity"/>
    <property type="evidence" value="ECO:0007669"/>
    <property type="project" value="UniProtKB-ARBA"/>
</dbReference>
<dbReference type="PROSITE" id="PS00092">
    <property type="entry name" value="N6_MTASE"/>
    <property type="match status" value="1"/>
</dbReference>
<dbReference type="RefSeq" id="WP_052104972.1">
    <property type="nucleotide sequence ID" value="NZ_AXCZ01000026.1"/>
</dbReference>
<sequence length="223" mass="23747">MSLETMEFGPVVVAFHDRVLRPRPWTMIQASWAADLSPGLPPGPVLEVCAGAGHIGQAAAALTGRHLVQVDVEPQACALAEANARANLMATRVDVRCAELEDALDADERFPLILADPPYVPQGEVLAYPDDPDLAINGGPDGLRMLRRCVRLAGAHVQPHGAVLLQLLGAAQVEGLAPELHDAGLDVVDVRATDDRRAVAHLRPRTDERGTRDTAGSGTSWCE</sequence>
<keyword evidence="4" id="KW-1185">Reference proteome</keyword>
<dbReference type="InterPro" id="IPR029063">
    <property type="entry name" value="SAM-dependent_MTases_sf"/>
</dbReference>
<dbReference type="CDD" id="cd02440">
    <property type="entry name" value="AdoMet_MTases"/>
    <property type="match status" value="1"/>
</dbReference>
<feature type="compositionally biased region" description="Basic and acidic residues" evidence="1">
    <location>
        <begin position="202"/>
        <end position="212"/>
    </location>
</feature>
<name>A0A0A0C0S2_9CELL</name>
<gene>
    <name evidence="3" type="ORF">N869_10475</name>
</gene>
<dbReference type="Pfam" id="PF05175">
    <property type="entry name" value="MTS"/>
    <property type="match status" value="1"/>
</dbReference>
<accession>A0A0A0C0S2</accession>
<protein>
    <submittedName>
        <fullName evidence="3">Modification methylase HemK</fullName>
    </submittedName>
</protein>
<feature type="domain" description="Methyltransferase small" evidence="2">
    <location>
        <begin position="43"/>
        <end position="123"/>
    </location>
</feature>
<dbReference type="Gene3D" id="3.40.50.150">
    <property type="entry name" value="Vaccinia Virus protein VP39"/>
    <property type="match status" value="1"/>
</dbReference>
<comment type="caution">
    <text evidence="3">The sequence shown here is derived from an EMBL/GenBank/DDBJ whole genome shotgun (WGS) entry which is preliminary data.</text>
</comment>
<keyword evidence="3" id="KW-0489">Methyltransferase</keyword>
<dbReference type="EMBL" id="AXCZ01000026">
    <property type="protein sequence ID" value="KGM13750.1"/>
    <property type="molecule type" value="Genomic_DNA"/>
</dbReference>
<evidence type="ECO:0000313" key="4">
    <source>
        <dbReference type="Proteomes" id="UP000054314"/>
    </source>
</evidence>
<dbReference type="OrthoDB" id="4966694at2"/>
<dbReference type="AlphaFoldDB" id="A0A0A0C0S2"/>
<dbReference type="GO" id="GO:0032259">
    <property type="term" value="P:methylation"/>
    <property type="evidence" value="ECO:0007669"/>
    <property type="project" value="UniProtKB-KW"/>
</dbReference>
<dbReference type="PANTHER" id="PTHR18895">
    <property type="entry name" value="HEMK METHYLTRANSFERASE"/>
    <property type="match status" value="1"/>
</dbReference>
<evidence type="ECO:0000256" key="1">
    <source>
        <dbReference type="SAM" id="MobiDB-lite"/>
    </source>
</evidence>
<feature type="compositionally biased region" description="Polar residues" evidence="1">
    <location>
        <begin position="214"/>
        <end position="223"/>
    </location>
</feature>
<proteinExistence type="predicted"/>
<dbReference type="PANTHER" id="PTHR18895:SF74">
    <property type="entry name" value="MTRF1L RELEASE FACTOR GLUTAMINE METHYLTRANSFERASE"/>
    <property type="match status" value="1"/>
</dbReference>
<evidence type="ECO:0000259" key="2">
    <source>
        <dbReference type="Pfam" id="PF05175"/>
    </source>
</evidence>
<keyword evidence="3" id="KW-0808">Transferase</keyword>